<feature type="transmembrane region" description="Helical" evidence="1">
    <location>
        <begin position="202"/>
        <end position="224"/>
    </location>
</feature>
<evidence type="ECO:0000313" key="2">
    <source>
        <dbReference type="EMBL" id="SVB08947.1"/>
    </source>
</evidence>
<gene>
    <name evidence="2" type="ORF">METZ01_LOCUS161801</name>
</gene>
<protein>
    <submittedName>
        <fullName evidence="2">Uncharacterized protein</fullName>
    </submittedName>
</protein>
<feature type="transmembrane region" description="Helical" evidence="1">
    <location>
        <begin position="236"/>
        <end position="254"/>
    </location>
</feature>
<organism evidence="2">
    <name type="scientific">marine metagenome</name>
    <dbReference type="NCBI Taxonomy" id="408172"/>
    <lineage>
        <taxon>unclassified sequences</taxon>
        <taxon>metagenomes</taxon>
        <taxon>ecological metagenomes</taxon>
    </lineage>
</organism>
<sequence>MVDPSEALVTSTLILLSPIILALPLSVGWKWWVGSEPEHEHYMEKVRRVLDAGIPLRRYRAELDAEARRFLIDPERQARIESDILHPLRIQHFILLPSLIVWPVLGLFAAVIAIPLMPVLRVIEWIMIDKRALAKSAKVLQSFTRWEVIGIPRLDDGAKQLDKVLTSVHRLPITVFLGLFTYLVVLYLPLEARDILLVSGAVYIVLVSITSILRAATANALVFADPTKRRLIPMDTFVEDALGPLVGVGLVFLITRQLIYDSQLRSNELFGDPVVFSLSVLLVLYTATIIGVTVELSFFRFRGKEVRKAFQEQMVEEYDPTVYLFTRNMGTLRLSPLMPLSEWLNKGEVFEFDSVESE</sequence>
<feature type="transmembrane region" description="Helical" evidence="1">
    <location>
        <begin position="100"/>
        <end position="123"/>
    </location>
</feature>
<feature type="transmembrane region" description="Helical" evidence="1">
    <location>
        <begin position="274"/>
        <end position="298"/>
    </location>
</feature>
<name>A0A382B6R8_9ZZZZ</name>
<keyword evidence="1" id="KW-0812">Transmembrane</keyword>
<proteinExistence type="predicted"/>
<feature type="transmembrane region" description="Helical" evidence="1">
    <location>
        <begin position="171"/>
        <end position="190"/>
    </location>
</feature>
<reference evidence="2" key="1">
    <citation type="submission" date="2018-05" db="EMBL/GenBank/DDBJ databases">
        <authorList>
            <person name="Lanie J.A."/>
            <person name="Ng W.-L."/>
            <person name="Kazmierczak K.M."/>
            <person name="Andrzejewski T.M."/>
            <person name="Davidsen T.M."/>
            <person name="Wayne K.J."/>
            <person name="Tettelin H."/>
            <person name="Glass J.I."/>
            <person name="Rusch D."/>
            <person name="Podicherti R."/>
            <person name="Tsui H.-C.T."/>
            <person name="Winkler M.E."/>
        </authorList>
    </citation>
    <scope>NUCLEOTIDE SEQUENCE</scope>
</reference>
<keyword evidence="1" id="KW-1133">Transmembrane helix</keyword>
<evidence type="ECO:0000256" key="1">
    <source>
        <dbReference type="SAM" id="Phobius"/>
    </source>
</evidence>
<dbReference type="EMBL" id="UINC01028267">
    <property type="protein sequence ID" value="SVB08947.1"/>
    <property type="molecule type" value="Genomic_DNA"/>
</dbReference>
<accession>A0A382B6R8</accession>
<dbReference type="AlphaFoldDB" id="A0A382B6R8"/>
<keyword evidence="1" id="KW-0472">Membrane</keyword>